<name>A0A9W6X6K2_9STRA</name>
<gene>
    <name evidence="1" type="ORF">Plil01_001392000</name>
</gene>
<comment type="caution">
    <text evidence="1">The sequence shown here is derived from an EMBL/GenBank/DDBJ whole genome shotgun (WGS) entry which is preliminary data.</text>
</comment>
<evidence type="ECO:0000313" key="1">
    <source>
        <dbReference type="EMBL" id="GMF32563.1"/>
    </source>
</evidence>
<dbReference type="OrthoDB" id="103941at2759"/>
<proteinExistence type="predicted"/>
<protein>
    <submittedName>
        <fullName evidence="1">Unnamed protein product</fullName>
    </submittedName>
</protein>
<sequence>MAVRKINAAIRHLDWDAVEHALLRDDDSGEPEPIKLCAVSATDWNRYIWSDEFQAVRSKYMEWRDGTVWLVEYGWSIHGSAASEIDMAMASATGTNRTHLVPHGVGWTNSPPPGQQVVAQPDCSFGPHRTVGAVLPREFERWWEYDTVKVEIGVSVGWPGLNRKSAIWRQYTGVEYVLSIRLSPALRIREYRLEQCVNGEFPGENDANRASIFCQSIRMQC</sequence>
<evidence type="ECO:0000313" key="2">
    <source>
        <dbReference type="Proteomes" id="UP001165083"/>
    </source>
</evidence>
<keyword evidence="2" id="KW-1185">Reference proteome</keyword>
<dbReference type="AlphaFoldDB" id="A0A9W6X6K2"/>
<dbReference type="Proteomes" id="UP001165083">
    <property type="component" value="Unassembled WGS sequence"/>
</dbReference>
<accession>A0A9W6X6K2</accession>
<reference evidence="1" key="1">
    <citation type="submission" date="2023-04" db="EMBL/GenBank/DDBJ databases">
        <title>Phytophthora lilii NBRC 32176.</title>
        <authorList>
            <person name="Ichikawa N."/>
            <person name="Sato H."/>
            <person name="Tonouchi N."/>
        </authorList>
    </citation>
    <scope>NUCLEOTIDE SEQUENCE</scope>
    <source>
        <strain evidence="1">NBRC 32176</strain>
    </source>
</reference>
<dbReference type="EMBL" id="BSXW01000997">
    <property type="protein sequence ID" value="GMF32563.1"/>
    <property type="molecule type" value="Genomic_DNA"/>
</dbReference>
<organism evidence="1 2">
    <name type="scientific">Phytophthora lilii</name>
    <dbReference type="NCBI Taxonomy" id="2077276"/>
    <lineage>
        <taxon>Eukaryota</taxon>
        <taxon>Sar</taxon>
        <taxon>Stramenopiles</taxon>
        <taxon>Oomycota</taxon>
        <taxon>Peronosporomycetes</taxon>
        <taxon>Peronosporales</taxon>
        <taxon>Peronosporaceae</taxon>
        <taxon>Phytophthora</taxon>
    </lineage>
</organism>